<keyword evidence="2" id="KW-0732">Signal</keyword>
<proteinExistence type="predicted"/>
<feature type="chain" id="PRO_5040138504" description="Secreted protein" evidence="2">
    <location>
        <begin position="27"/>
        <end position="69"/>
    </location>
</feature>
<dbReference type="AlphaFoldDB" id="A0A9Q1FPY1"/>
<reference evidence="3" key="1">
    <citation type="journal article" date="2023" name="Science">
        <title>Genome structures resolve the early diversification of teleost fishes.</title>
        <authorList>
            <person name="Parey E."/>
            <person name="Louis A."/>
            <person name="Montfort J."/>
            <person name="Bouchez O."/>
            <person name="Roques C."/>
            <person name="Iampietro C."/>
            <person name="Lluch J."/>
            <person name="Castinel A."/>
            <person name="Donnadieu C."/>
            <person name="Desvignes T."/>
            <person name="Floi Bucao C."/>
            <person name="Jouanno E."/>
            <person name="Wen M."/>
            <person name="Mejri S."/>
            <person name="Dirks R."/>
            <person name="Jansen H."/>
            <person name="Henkel C."/>
            <person name="Chen W.J."/>
            <person name="Zahm M."/>
            <person name="Cabau C."/>
            <person name="Klopp C."/>
            <person name="Thompson A.W."/>
            <person name="Robinson-Rechavi M."/>
            <person name="Braasch I."/>
            <person name="Lecointre G."/>
            <person name="Bobe J."/>
            <person name="Postlethwait J.H."/>
            <person name="Berthelot C."/>
            <person name="Roest Crollius H."/>
            <person name="Guiguen Y."/>
        </authorList>
    </citation>
    <scope>NUCLEOTIDE SEQUENCE</scope>
    <source>
        <strain evidence="3">WJC10195</strain>
    </source>
</reference>
<sequence>MDGMGRPQLQLLLCALRSLCSRLCSTVKEGTGERRSLRLAADARTGQRRAGHGEASRDRPGVRIGTCVG</sequence>
<dbReference type="Proteomes" id="UP001152622">
    <property type="component" value="Chromosome 4"/>
</dbReference>
<protein>
    <recommendedName>
        <fullName evidence="5">Secreted protein</fullName>
    </recommendedName>
</protein>
<evidence type="ECO:0000256" key="1">
    <source>
        <dbReference type="SAM" id="MobiDB-lite"/>
    </source>
</evidence>
<evidence type="ECO:0000256" key="2">
    <source>
        <dbReference type="SAM" id="SignalP"/>
    </source>
</evidence>
<feature type="region of interest" description="Disordered" evidence="1">
    <location>
        <begin position="41"/>
        <end position="69"/>
    </location>
</feature>
<gene>
    <name evidence="3" type="ORF">SKAU_G00123530</name>
</gene>
<organism evidence="3 4">
    <name type="scientific">Synaphobranchus kaupii</name>
    <name type="common">Kaup's arrowtooth eel</name>
    <dbReference type="NCBI Taxonomy" id="118154"/>
    <lineage>
        <taxon>Eukaryota</taxon>
        <taxon>Metazoa</taxon>
        <taxon>Chordata</taxon>
        <taxon>Craniata</taxon>
        <taxon>Vertebrata</taxon>
        <taxon>Euteleostomi</taxon>
        <taxon>Actinopterygii</taxon>
        <taxon>Neopterygii</taxon>
        <taxon>Teleostei</taxon>
        <taxon>Anguilliformes</taxon>
        <taxon>Synaphobranchidae</taxon>
        <taxon>Synaphobranchus</taxon>
    </lineage>
</organism>
<feature type="compositionally biased region" description="Basic and acidic residues" evidence="1">
    <location>
        <begin position="51"/>
        <end position="61"/>
    </location>
</feature>
<feature type="signal peptide" evidence="2">
    <location>
        <begin position="1"/>
        <end position="26"/>
    </location>
</feature>
<keyword evidence="4" id="KW-1185">Reference proteome</keyword>
<accession>A0A9Q1FPY1</accession>
<dbReference type="EMBL" id="JAINUF010000004">
    <property type="protein sequence ID" value="KAJ8363522.1"/>
    <property type="molecule type" value="Genomic_DNA"/>
</dbReference>
<comment type="caution">
    <text evidence="3">The sequence shown here is derived from an EMBL/GenBank/DDBJ whole genome shotgun (WGS) entry which is preliminary data.</text>
</comment>
<evidence type="ECO:0000313" key="4">
    <source>
        <dbReference type="Proteomes" id="UP001152622"/>
    </source>
</evidence>
<evidence type="ECO:0000313" key="3">
    <source>
        <dbReference type="EMBL" id="KAJ8363522.1"/>
    </source>
</evidence>
<name>A0A9Q1FPY1_SYNKA</name>
<evidence type="ECO:0008006" key="5">
    <source>
        <dbReference type="Google" id="ProtNLM"/>
    </source>
</evidence>